<dbReference type="SMART" id="SM00648">
    <property type="entry name" value="SWAP"/>
    <property type="match status" value="2"/>
</dbReference>
<evidence type="ECO:0000313" key="9">
    <source>
        <dbReference type="EMBL" id="KAJ1085656.1"/>
    </source>
</evidence>
<feature type="coiled-coil region" evidence="5">
    <location>
        <begin position="491"/>
        <end position="518"/>
    </location>
</feature>
<dbReference type="GO" id="GO:0006397">
    <property type="term" value="P:mRNA processing"/>
    <property type="evidence" value="ECO:0007669"/>
    <property type="project" value="UniProtKB-KW"/>
</dbReference>
<dbReference type="GO" id="GO:0003723">
    <property type="term" value="F:RNA binding"/>
    <property type="evidence" value="ECO:0007669"/>
    <property type="project" value="InterPro"/>
</dbReference>
<feature type="region of interest" description="Disordered" evidence="6">
    <location>
        <begin position="585"/>
        <end position="624"/>
    </location>
</feature>
<feature type="domain" description="G-patch" evidence="8">
    <location>
        <begin position="869"/>
        <end position="915"/>
    </location>
</feature>
<evidence type="ECO:0000256" key="3">
    <source>
        <dbReference type="ARBA" id="ARBA00023187"/>
    </source>
</evidence>
<name>A0AAV7L1W9_PLEWA</name>
<accession>A0AAV7L1W9</accession>
<dbReference type="Proteomes" id="UP001066276">
    <property type="component" value="Chromosome 12"/>
</dbReference>
<reference evidence="9" key="1">
    <citation type="journal article" date="2022" name="bioRxiv">
        <title>Sequencing and chromosome-scale assembly of the giantPleurodeles waltlgenome.</title>
        <authorList>
            <person name="Brown T."/>
            <person name="Elewa A."/>
            <person name="Iarovenko S."/>
            <person name="Subramanian E."/>
            <person name="Araus A.J."/>
            <person name="Petzold A."/>
            <person name="Susuki M."/>
            <person name="Suzuki K.-i.T."/>
            <person name="Hayashi T."/>
            <person name="Toyoda A."/>
            <person name="Oliveira C."/>
            <person name="Osipova E."/>
            <person name="Leigh N.D."/>
            <person name="Simon A."/>
            <person name="Yun M.H."/>
        </authorList>
    </citation>
    <scope>NUCLEOTIDE SEQUENCE</scope>
    <source>
        <strain evidence="9">20211129_DDA</strain>
        <tissue evidence="9">Liver</tissue>
    </source>
</reference>
<dbReference type="SMART" id="SM00443">
    <property type="entry name" value="G_patch"/>
    <property type="match status" value="1"/>
</dbReference>
<dbReference type="PROSITE" id="PS50174">
    <property type="entry name" value="G_PATCH"/>
    <property type="match status" value="1"/>
</dbReference>
<evidence type="ECO:0000259" key="7">
    <source>
        <dbReference type="PROSITE" id="PS50128"/>
    </source>
</evidence>
<protein>
    <submittedName>
        <fullName evidence="9">Uncharacterized protein</fullName>
    </submittedName>
</protein>
<evidence type="ECO:0000256" key="4">
    <source>
        <dbReference type="ARBA" id="ARBA00023242"/>
    </source>
</evidence>
<dbReference type="Gene3D" id="1.10.10.790">
    <property type="entry name" value="Surp module"/>
    <property type="match status" value="2"/>
</dbReference>
<dbReference type="InterPro" id="IPR035967">
    <property type="entry name" value="SWAP/Surp_sf"/>
</dbReference>
<sequence>MPEHRVTRDAFDALVLEKVRKYNLTKDEAIRETLHELQLHAPSRSVPRMERYDGDLRDIERYLRSSRSEFPGPSTRELEDEVSASLHFVFPDRRRSRSPPIGEQLYFKGDFGRTELRGRELNSAAVDQAWLREQELLLARRRDHSPLRAQERDFEGSRRVEAFRSMVGPDYESVRQELRARAAQAHESSFAPLGTTRDEEVWTVREPKIDVDDSDVFSKVGSQLIHWAEFDKVKHSPDFYQQHSALFLAETEACAKTLASFKCSLKPEHRDFCFSMVRELKHPALKSPKVDNDLLNLLVNKNAVQTKNDFFELIKPFDRSMMSIQESLLKSVVPLLMACNTFELKKGFDTAELPAALENTISLCRKSLVLFGQTYSLATWLRQERILETIGLRGKVAKPSGFPNLDDSFLFGKEYMSHLKSYLENSGTQFRMKSNTSSSEKKKEGDSHVKVEPEDSDVFQMIDSLLKNAMESRRSRTTDRKAKRPPFWFLFAEKSKEYKYYQNKLAELRKQKKITKETEMQTERTKTPEDLATESMRAIRYARKALEIKRKLKRGLAESRRRKVKRWNIGTQTVLSASLMLKLKAKRGSHQRKSGDKKPTSDSASSKSRAPKKETADAETLGVDAATKDTAEKLAQFVAQMGPEIEKFSMENSDSNPEFWFLHAKNSPAYKYYQMKITEFRRAMGIPDDYFERLALEEAAKAQALAESSKVPETESKLPEPEKKVSGAGAAKQPSPESKSSPHIASETSGQKQEVAGTSVSAKQPFQLLEQMAAVLPQAAFGEWQQSMTLTDASQATLTTSVPAPAQLPRKRVGALKVGMLPSKRVCLVEDLKVHDPVRIAYERPQGRTSKKKVPKPKDLVYEDKKITDMNVGFKMLQKMGWQEGQGLGTVGAGIKEPVKVGSITGGEGLGVEEPKEDSFESFRQRMIQMYRDKIVNS</sequence>
<keyword evidence="2" id="KW-0507">mRNA processing</keyword>
<dbReference type="PANTHER" id="PTHR23340:SF2">
    <property type="entry name" value="SURP AND G-PATCH DOMAIN-CONTAINING PROTEIN 2"/>
    <property type="match status" value="1"/>
</dbReference>
<evidence type="ECO:0000256" key="1">
    <source>
        <dbReference type="ARBA" id="ARBA00004123"/>
    </source>
</evidence>
<evidence type="ECO:0000256" key="5">
    <source>
        <dbReference type="SAM" id="Coils"/>
    </source>
</evidence>
<dbReference type="Pfam" id="PF01585">
    <property type="entry name" value="G-patch"/>
    <property type="match status" value="1"/>
</dbReference>
<keyword evidence="4" id="KW-0539">Nucleus</keyword>
<dbReference type="InterPro" id="IPR040169">
    <property type="entry name" value="SUGP1/2"/>
</dbReference>
<keyword evidence="3" id="KW-0508">mRNA splicing</keyword>
<dbReference type="EMBL" id="JANPWB010000016">
    <property type="protein sequence ID" value="KAJ1085656.1"/>
    <property type="molecule type" value="Genomic_DNA"/>
</dbReference>
<feature type="region of interest" description="Disordered" evidence="6">
    <location>
        <begin position="430"/>
        <end position="451"/>
    </location>
</feature>
<dbReference type="PANTHER" id="PTHR23340">
    <property type="entry name" value="ARGININE/SERINE RICH SPLICING FACTOR SF4/14"/>
    <property type="match status" value="1"/>
</dbReference>
<feature type="compositionally biased region" description="Polar residues" evidence="6">
    <location>
        <begin position="735"/>
        <end position="758"/>
    </location>
</feature>
<organism evidence="9 10">
    <name type="scientific">Pleurodeles waltl</name>
    <name type="common">Iberian ribbed newt</name>
    <dbReference type="NCBI Taxonomy" id="8319"/>
    <lineage>
        <taxon>Eukaryota</taxon>
        <taxon>Metazoa</taxon>
        <taxon>Chordata</taxon>
        <taxon>Craniata</taxon>
        <taxon>Vertebrata</taxon>
        <taxon>Euteleostomi</taxon>
        <taxon>Amphibia</taxon>
        <taxon>Batrachia</taxon>
        <taxon>Caudata</taxon>
        <taxon>Salamandroidea</taxon>
        <taxon>Salamandridae</taxon>
        <taxon>Pleurodelinae</taxon>
        <taxon>Pleurodeles</taxon>
    </lineage>
</organism>
<evidence type="ECO:0000256" key="2">
    <source>
        <dbReference type="ARBA" id="ARBA00022664"/>
    </source>
</evidence>
<evidence type="ECO:0000256" key="6">
    <source>
        <dbReference type="SAM" id="MobiDB-lite"/>
    </source>
</evidence>
<comment type="subcellular location">
    <subcellularLocation>
        <location evidence="1">Nucleus</location>
    </subcellularLocation>
</comment>
<dbReference type="PROSITE" id="PS50128">
    <property type="entry name" value="SURP"/>
    <property type="match status" value="1"/>
</dbReference>
<feature type="compositionally biased region" description="Basic and acidic residues" evidence="6">
    <location>
        <begin position="710"/>
        <end position="725"/>
    </location>
</feature>
<evidence type="ECO:0000313" key="10">
    <source>
        <dbReference type="Proteomes" id="UP001066276"/>
    </source>
</evidence>
<feature type="domain" description="SURP motif" evidence="7">
    <location>
        <begin position="630"/>
        <end position="673"/>
    </location>
</feature>
<dbReference type="GO" id="GO:0005654">
    <property type="term" value="C:nucleoplasm"/>
    <property type="evidence" value="ECO:0007669"/>
    <property type="project" value="TreeGrafter"/>
</dbReference>
<dbReference type="Pfam" id="PF01805">
    <property type="entry name" value="Surp"/>
    <property type="match status" value="1"/>
</dbReference>
<dbReference type="AlphaFoldDB" id="A0AAV7L1W9"/>
<feature type="compositionally biased region" description="Basic and acidic residues" evidence="6">
    <location>
        <begin position="439"/>
        <end position="451"/>
    </location>
</feature>
<comment type="caution">
    <text evidence="9">The sequence shown here is derived from an EMBL/GenBank/DDBJ whole genome shotgun (WGS) entry which is preliminary data.</text>
</comment>
<evidence type="ECO:0000259" key="8">
    <source>
        <dbReference type="PROSITE" id="PS50174"/>
    </source>
</evidence>
<dbReference type="InterPro" id="IPR000061">
    <property type="entry name" value="Surp"/>
</dbReference>
<dbReference type="InterPro" id="IPR000467">
    <property type="entry name" value="G_patch_dom"/>
</dbReference>
<proteinExistence type="predicted"/>
<dbReference type="SUPFAM" id="SSF109905">
    <property type="entry name" value="Surp module (SWAP domain)"/>
    <property type="match status" value="2"/>
</dbReference>
<keyword evidence="10" id="KW-1185">Reference proteome</keyword>
<dbReference type="GO" id="GO:0008380">
    <property type="term" value="P:RNA splicing"/>
    <property type="evidence" value="ECO:0007669"/>
    <property type="project" value="UniProtKB-KW"/>
</dbReference>
<keyword evidence="5" id="KW-0175">Coiled coil</keyword>
<feature type="region of interest" description="Disordered" evidence="6">
    <location>
        <begin position="706"/>
        <end position="758"/>
    </location>
</feature>
<gene>
    <name evidence="9" type="ORF">NDU88_005785</name>
</gene>